<keyword evidence="2" id="KW-1185">Reference proteome</keyword>
<dbReference type="KEGG" id="vg:24422931"/>
<dbReference type="RefSeq" id="YP_009143164.1">
    <property type="nucleotide sequence ID" value="NC_027204.1"/>
</dbReference>
<evidence type="ECO:0000313" key="1">
    <source>
        <dbReference type="EMBL" id="AGR47956.2"/>
    </source>
</evidence>
<dbReference type="Proteomes" id="UP000015089">
    <property type="component" value="Segment"/>
</dbReference>
<reference evidence="1 2" key="1">
    <citation type="journal article" date="2014" name="Virology">
        <title>The genome, proteome and phylogenetic analysis of Sinorhizobium meliloti phage PhiM12, the founder of a new group of T4-superfamily phages.</title>
        <authorList>
            <person name="Brewer T.E."/>
            <person name="Elizabeth Stroupe M."/>
            <person name="Jones K.M."/>
        </authorList>
    </citation>
    <scope>NUCLEOTIDE SEQUENCE [LARGE SCALE GENOMIC DNA]</scope>
</reference>
<reference evidence="1 2" key="2">
    <citation type="journal article" date="2014" name="Virology">
        <title>The structure of Sinorhizobium meliloti phage PhiM12, which has a novel T=19l triangulation number and is the founder of a new group of T4-superfamily phages.</title>
        <authorList>
            <person name="Stroupe M.E."/>
            <person name="Brewer T.E."/>
            <person name="Sousa D.R."/>
            <person name="Jones K.M."/>
        </authorList>
    </citation>
    <scope>NUCLEOTIDE SEQUENCE [LARGE SCALE GENOMIC DNA]</scope>
</reference>
<name>S5M7C3_9CAUD</name>
<dbReference type="EMBL" id="KF381361">
    <property type="protein sequence ID" value="AGR47956.2"/>
    <property type="molecule type" value="Genomic_DNA"/>
</dbReference>
<evidence type="ECO:0000313" key="2">
    <source>
        <dbReference type="Proteomes" id="UP000015089"/>
    </source>
</evidence>
<gene>
    <name evidence="1" type="ORF">SmphiM12_324</name>
</gene>
<sequence>MSKNRDKVSGYNKLYRTQHQERLTEYDKQYYLENREDILIKSTQYYRENRDNKIEYEKERRTQKRTTQELIQFQFDTEELLKLIGKEN</sequence>
<protein>
    <submittedName>
        <fullName evidence="1">Uncharacterized protein</fullName>
    </submittedName>
</protein>
<dbReference type="GeneID" id="24422931"/>
<accession>S5M7C3</accession>
<organism evidence="1 2">
    <name type="scientific">Sinorhizobium phage phiM12</name>
    <dbReference type="NCBI Taxonomy" id="1357423"/>
    <lineage>
        <taxon>Viruses</taxon>
        <taxon>Duplodnaviria</taxon>
        <taxon>Heunggongvirae</taxon>
        <taxon>Uroviricota</taxon>
        <taxon>Caudoviricetes</taxon>
        <taxon>Emdodecavirus</taxon>
        <taxon>Emdodecavirus M12</taxon>
    </lineage>
</organism>
<proteinExistence type="predicted"/>